<dbReference type="Gene3D" id="1.10.8.10">
    <property type="entry name" value="DNA helicase RuvA subunit, C-terminal domain"/>
    <property type="match status" value="1"/>
</dbReference>
<accession>A0A226ED70</accession>
<proteinExistence type="predicted"/>
<feature type="domain" description="CUE" evidence="2">
    <location>
        <begin position="430"/>
        <end position="473"/>
    </location>
</feature>
<dbReference type="SMART" id="SM00546">
    <property type="entry name" value="CUE"/>
    <property type="match status" value="1"/>
</dbReference>
<evidence type="ECO:0000313" key="3">
    <source>
        <dbReference type="EMBL" id="OXA55495.1"/>
    </source>
</evidence>
<feature type="compositionally biased region" description="Basic and acidic residues" evidence="1">
    <location>
        <begin position="673"/>
        <end position="687"/>
    </location>
</feature>
<evidence type="ECO:0000256" key="1">
    <source>
        <dbReference type="SAM" id="MobiDB-lite"/>
    </source>
</evidence>
<dbReference type="GO" id="GO:0006355">
    <property type="term" value="P:regulation of DNA-templated transcription"/>
    <property type="evidence" value="ECO:0007669"/>
    <property type="project" value="TreeGrafter"/>
</dbReference>
<dbReference type="Pfam" id="PF02845">
    <property type="entry name" value="CUE"/>
    <property type="match status" value="1"/>
</dbReference>
<dbReference type="CDD" id="cd14364">
    <property type="entry name" value="CUE_ASCC2"/>
    <property type="match status" value="1"/>
</dbReference>
<reference evidence="3 4" key="1">
    <citation type="submission" date="2015-12" db="EMBL/GenBank/DDBJ databases">
        <title>The genome of Folsomia candida.</title>
        <authorList>
            <person name="Faddeeva A."/>
            <person name="Derks M.F."/>
            <person name="Anvar Y."/>
            <person name="Smit S."/>
            <person name="Van Straalen N."/>
            <person name="Roelofs D."/>
        </authorList>
    </citation>
    <scope>NUCLEOTIDE SEQUENCE [LARGE SCALE GENOMIC DNA]</scope>
    <source>
        <strain evidence="3 4">VU population</strain>
        <tissue evidence="3">Whole body</tissue>
    </source>
</reference>
<name>A0A226ED70_FOLCA</name>
<feature type="region of interest" description="Disordered" evidence="1">
    <location>
        <begin position="489"/>
        <end position="508"/>
    </location>
</feature>
<organism evidence="3 4">
    <name type="scientific">Folsomia candida</name>
    <name type="common">Springtail</name>
    <dbReference type="NCBI Taxonomy" id="158441"/>
    <lineage>
        <taxon>Eukaryota</taxon>
        <taxon>Metazoa</taxon>
        <taxon>Ecdysozoa</taxon>
        <taxon>Arthropoda</taxon>
        <taxon>Hexapoda</taxon>
        <taxon>Collembola</taxon>
        <taxon>Entomobryomorpha</taxon>
        <taxon>Isotomoidea</taxon>
        <taxon>Isotomidae</taxon>
        <taxon>Proisotominae</taxon>
        <taxon>Folsomia</taxon>
    </lineage>
</organism>
<dbReference type="SUPFAM" id="SSF46934">
    <property type="entry name" value="UBA-like"/>
    <property type="match status" value="1"/>
</dbReference>
<dbReference type="OMA" id="NAISACF"/>
<dbReference type="InterPro" id="IPR052586">
    <property type="entry name" value="ASCC2"/>
</dbReference>
<keyword evidence="4" id="KW-1185">Reference proteome</keyword>
<feature type="region of interest" description="Disordered" evidence="1">
    <location>
        <begin position="634"/>
        <end position="760"/>
    </location>
</feature>
<dbReference type="InterPro" id="IPR009060">
    <property type="entry name" value="UBA-like_sf"/>
</dbReference>
<dbReference type="PROSITE" id="PS51140">
    <property type="entry name" value="CUE"/>
    <property type="match status" value="1"/>
</dbReference>
<dbReference type="AlphaFoldDB" id="A0A226ED70"/>
<sequence length="760" mass="86451">MASPPEFPPLERRFIEVKVNGGGGMISKNKYNALNKRWAPNPQTKKWVEFYLPHPRADATQLEKWSEAMVLYTKDLRKLLSLSHYAFWSSMVYCEAIKDQVLASFLRSAPRQYDPTYADYVAHPVLWPVYEKLYLLVFRVYLRLSTFKESKEDHILPGYWSLMIRDNGLMSVEVLQNLCTLYYSEGNVIFQKMLENVIKHDARILQDVRAQVPKLRDKFSAFTHQTEELMSADQQDWDEIKLGDILWFTLDSMYSLLKFCQAYPPVADVFLRYPDFLSNMAISYEQNTRRWGRLISRLPSLTKQVNICRTAILRLYRYILINPTLNSVVAANDKGLDDYFEFFANSIDEKIFIHDYEKNYPFRADMQGLLSRGIFVDETRIDYMANAISACFHSCGEEYSVEKIVVDPLYDPNFDRQLLGACSLELSGVELESLVTQVKDLLPELPSSYLEAVLKHYGYKTEDTINALLEGSVPARLEKYKSEEYIRSSQTTPTHMSKMGNASTSASSSTVVSLPGEKFLPAKGAGNDTLEEQVLDSSTKSAILRLAEQAQEEARKNREATLRRLAGDGGNDGDLSSAYIGQDLLPPSFATDIDYEDEYDDTYDDVGAGMTEPDNAPTVFKPLNVKKAEIMGAAGQASGNNNYDEDDEDDDDDSSVPRRRGGKDFEAFCEDPAVVRERFERRREEMYHRKHGGPKPGQTQYPSFSGQGQGPPGGQNRDVVGRAKGQGQEKDVLYNRRQKTANKGAGGNFKKRADFKRKEF</sequence>
<dbReference type="Proteomes" id="UP000198287">
    <property type="component" value="Unassembled WGS sequence"/>
</dbReference>
<dbReference type="EMBL" id="LNIX01000004">
    <property type="protein sequence ID" value="OXA55495.1"/>
    <property type="molecule type" value="Genomic_DNA"/>
</dbReference>
<evidence type="ECO:0000313" key="4">
    <source>
        <dbReference type="Proteomes" id="UP000198287"/>
    </source>
</evidence>
<dbReference type="InterPro" id="IPR003892">
    <property type="entry name" value="CUE"/>
</dbReference>
<dbReference type="InterPro" id="IPR041800">
    <property type="entry name" value="ASCC2_CUE"/>
</dbReference>
<comment type="caution">
    <text evidence="3">The sequence shown here is derived from an EMBL/GenBank/DDBJ whole genome shotgun (WGS) entry which is preliminary data.</text>
</comment>
<dbReference type="GO" id="GO:0043130">
    <property type="term" value="F:ubiquitin binding"/>
    <property type="evidence" value="ECO:0007669"/>
    <property type="project" value="InterPro"/>
</dbReference>
<dbReference type="PANTHER" id="PTHR21494">
    <property type="entry name" value="ACTIVATING SIGNAL COINTEGRATOR 1 COMPLEX SUBUNIT 2 ASC-1 COMPLEX SUBUNIT P100"/>
    <property type="match status" value="1"/>
</dbReference>
<dbReference type="PANTHER" id="PTHR21494:SF0">
    <property type="entry name" value="ACTIVATING SIGNAL COINTEGRATOR 1 COMPLEX SUBUNIT 2"/>
    <property type="match status" value="1"/>
</dbReference>
<dbReference type="STRING" id="158441.A0A226ED70"/>
<gene>
    <name evidence="3" type="ORF">Fcan01_09160</name>
</gene>
<feature type="compositionally biased region" description="Acidic residues" evidence="1">
    <location>
        <begin position="643"/>
        <end position="654"/>
    </location>
</feature>
<evidence type="ECO:0000259" key="2">
    <source>
        <dbReference type="PROSITE" id="PS51140"/>
    </source>
</evidence>
<dbReference type="OrthoDB" id="5577209at2759"/>
<feature type="compositionally biased region" description="Basic residues" evidence="1">
    <location>
        <begin position="749"/>
        <end position="760"/>
    </location>
</feature>
<protein>
    <submittedName>
        <fullName evidence="3">Activating signal cointegrator 1 complex subunit 2</fullName>
    </submittedName>
</protein>